<dbReference type="RefSeq" id="WP_027953006.1">
    <property type="nucleotide sequence ID" value="NZ_JBHLZF010000002.1"/>
</dbReference>
<dbReference type="Pfam" id="PF13944">
    <property type="entry name" value="Calycin_like"/>
    <property type="match status" value="1"/>
</dbReference>
<name>A0ABV5ZLF4_9BACT</name>
<feature type="chain" id="PRO_5046162192" evidence="1">
    <location>
        <begin position="20"/>
        <end position="528"/>
    </location>
</feature>
<dbReference type="EMBL" id="JBHLZF010000002">
    <property type="protein sequence ID" value="MFB9898217.1"/>
    <property type="molecule type" value="Genomic_DNA"/>
</dbReference>
<protein>
    <submittedName>
        <fullName evidence="3">Calycin-like domain-containing protein</fullName>
    </submittedName>
</protein>
<evidence type="ECO:0000259" key="2">
    <source>
        <dbReference type="Pfam" id="PF13944"/>
    </source>
</evidence>
<evidence type="ECO:0000256" key="1">
    <source>
        <dbReference type="SAM" id="SignalP"/>
    </source>
</evidence>
<dbReference type="Gene3D" id="2.40.128.350">
    <property type="match status" value="1"/>
</dbReference>
<gene>
    <name evidence="3" type="ORF">ACFFK8_10560</name>
</gene>
<keyword evidence="4" id="KW-1185">Reference proteome</keyword>
<evidence type="ECO:0000313" key="3">
    <source>
        <dbReference type="EMBL" id="MFB9898217.1"/>
    </source>
</evidence>
<accession>A0ABV5ZLF4</accession>
<reference evidence="3 4" key="1">
    <citation type="submission" date="2024-09" db="EMBL/GenBank/DDBJ databases">
        <authorList>
            <person name="Sun Q."/>
            <person name="Mori K."/>
        </authorList>
    </citation>
    <scope>NUCLEOTIDE SEQUENCE [LARGE SCALE GENOMIC DNA]</scope>
    <source>
        <strain evidence="3 4">ATCC 51272</strain>
    </source>
</reference>
<dbReference type="Proteomes" id="UP001589688">
    <property type="component" value="Unassembled WGS sequence"/>
</dbReference>
<comment type="caution">
    <text evidence="3">The sequence shown here is derived from an EMBL/GenBank/DDBJ whole genome shotgun (WGS) entry which is preliminary data.</text>
</comment>
<sequence length="528" mass="56449">MNRLFTSVAFSLCVLTASATDYTDSLEVNVNGSITTQPATISLNQQADGRYAFALKNFVMAIGGQQMGIGNIEVNNVPGTTQDGVTTLLTDQTIAIQPGEGDSPSGIWVGPTLLGQVPVKLMAEQRGDKLYAVINIDMQASLHQTIQVTFGNGGYQLANPGFEQFHKATLYAPADPDEPEAEHESVTSDEPNAWHSFMSASGNPALVWMAGYNPHTFISHETRPGSTGRNSVMLTSTNMFIAIANGTITTGRMNTGSFTPADPSNHAALDMSVTDKDGNGDPFYTVLNGKPDSLSVWVKFIQGTPNAEHPYATVSAAVTDGTYYQDPQDKAYSNVLGHAVNKTIATRGGEWQHLMIPFEYLDNPSTPRALLVTISTNADAGQGSTDTLYVDDISLVYNQDVTLRKLTVRGQEVAVADTMSLKSIAAVITTPEDIMAYADAPKIFKQLESTADGAVAHITLASADLKSSKTYVLLLPGAVTGIDTLPSAQPAATSTAIYNLQGQRVGSMQPGHAYIVERDGKRIKVFKR</sequence>
<proteinExistence type="predicted"/>
<organism evidence="3 4">
    <name type="scientific">Hallella seregens ATCC 51272</name>
    <dbReference type="NCBI Taxonomy" id="1336250"/>
    <lineage>
        <taxon>Bacteria</taxon>
        <taxon>Pseudomonadati</taxon>
        <taxon>Bacteroidota</taxon>
        <taxon>Bacteroidia</taxon>
        <taxon>Bacteroidales</taxon>
        <taxon>Prevotellaceae</taxon>
        <taxon>Hallella</taxon>
    </lineage>
</organism>
<feature type="signal peptide" evidence="1">
    <location>
        <begin position="1"/>
        <end position="19"/>
    </location>
</feature>
<dbReference type="Gene3D" id="2.60.120.890">
    <property type="entry name" value="BT2081, beta-jelly-roll domain"/>
    <property type="match status" value="1"/>
</dbReference>
<keyword evidence="1" id="KW-0732">Signal</keyword>
<dbReference type="InterPro" id="IPR038653">
    <property type="entry name" value="Put_CMD_sf"/>
</dbReference>
<dbReference type="InterPro" id="IPR024311">
    <property type="entry name" value="Lipocalin-like"/>
</dbReference>
<evidence type="ECO:0000313" key="4">
    <source>
        <dbReference type="Proteomes" id="UP001589688"/>
    </source>
</evidence>
<feature type="domain" description="Lipocalin-like" evidence="2">
    <location>
        <begin position="19"/>
        <end position="152"/>
    </location>
</feature>